<dbReference type="Proteomes" id="UP001357452">
    <property type="component" value="Unassembled WGS sequence"/>
</dbReference>
<reference evidence="2 3" key="1">
    <citation type="submission" date="2024-01" db="EMBL/GenBank/DDBJ databases">
        <title>Niabella digestum sp. nov., isolated from waste digestion system.</title>
        <authorList>
            <person name="Zhang L."/>
        </authorList>
    </citation>
    <scope>NUCLEOTIDE SEQUENCE [LARGE SCALE GENOMIC DNA]</scope>
    <source>
        <strain evidence="2 3">A18</strain>
    </source>
</reference>
<organism evidence="2 3">
    <name type="scientific">Niabella digestorum</name>
    <dbReference type="NCBI Taxonomy" id="3117701"/>
    <lineage>
        <taxon>Bacteria</taxon>
        <taxon>Pseudomonadati</taxon>
        <taxon>Bacteroidota</taxon>
        <taxon>Chitinophagia</taxon>
        <taxon>Chitinophagales</taxon>
        <taxon>Chitinophagaceae</taxon>
        <taxon>Niabella</taxon>
    </lineage>
</organism>
<keyword evidence="3" id="KW-1185">Reference proteome</keyword>
<proteinExistence type="predicted"/>
<name>A0ABU7RJ94_9BACT</name>
<dbReference type="SUPFAM" id="SSF109854">
    <property type="entry name" value="DinB/YfiT-like putative metalloenzymes"/>
    <property type="match status" value="1"/>
</dbReference>
<evidence type="ECO:0000259" key="1">
    <source>
        <dbReference type="Pfam" id="PF12867"/>
    </source>
</evidence>
<accession>A0ABU7RJ94</accession>
<dbReference type="EMBL" id="JAZGLY010000008">
    <property type="protein sequence ID" value="MEE6188066.1"/>
    <property type="molecule type" value="Genomic_DNA"/>
</dbReference>
<gene>
    <name evidence="2" type="ORF">V2H41_12365</name>
</gene>
<comment type="caution">
    <text evidence="2">The sequence shown here is derived from an EMBL/GenBank/DDBJ whole genome shotgun (WGS) entry which is preliminary data.</text>
</comment>
<evidence type="ECO:0000313" key="2">
    <source>
        <dbReference type="EMBL" id="MEE6188066.1"/>
    </source>
</evidence>
<dbReference type="Gene3D" id="1.20.120.450">
    <property type="entry name" value="dinb family like domain"/>
    <property type="match status" value="1"/>
</dbReference>
<dbReference type="InterPro" id="IPR024775">
    <property type="entry name" value="DinB-like"/>
</dbReference>
<sequence length="172" mass="20040">MDLSIIDNFDTTMKEFIRLIETTPDSLLNKQPDEETWSVAQIGDHIQKTLQTLALARDHAVPSNRLPDEKVAQISAIFLNFNVKYKQEKGEATYPRLEPIDKAELISALRYIANEIVIFSKNNDLSLLIENFEVPFIGKLTRYEWLQLQIDHTKRHIHQIQHVKRYLLQQSA</sequence>
<feature type="domain" description="DinB-like" evidence="1">
    <location>
        <begin position="9"/>
        <end position="160"/>
    </location>
</feature>
<dbReference type="InterPro" id="IPR034660">
    <property type="entry name" value="DinB/YfiT-like"/>
</dbReference>
<evidence type="ECO:0000313" key="3">
    <source>
        <dbReference type="Proteomes" id="UP001357452"/>
    </source>
</evidence>
<dbReference type="RefSeq" id="WP_330975468.1">
    <property type="nucleotide sequence ID" value="NZ_JAZGLY010000008.1"/>
</dbReference>
<dbReference type="Pfam" id="PF12867">
    <property type="entry name" value="DinB_2"/>
    <property type="match status" value="1"/>
</dbReference>
<protein>
    <submittedName>
        <fullName evidence="2">DinB family protein</fullName>
    </submittedName>
</protein>